<sequence>MKTISLNGVTVATVLPFKEDLSIDWKSYDRLLEYCTTPKGMSAVFVNGHAGEGATLTPAERVEVIKRTRAFIGDDVPLLTGIIPYSTADAIEQAKEAEDNGVDVAVLFPMPQFSAGASSDPRYAVDYVDTVLNAVKLPVSIFQQAVSAGLGFTTPVLLELVKRERVIAIKEGSGDITLYEDNLRLLKAAAPKVAILPSNYHWLFAQVATGADGILSGMASMIPHMLCDLWAATEAGDLKAMRAVNDRLYPIVRTIYGSPPLIDMHTRLKVGLEHMGIIASARPRPPLLPVPKDTIKRVIATVDDAGLKAAA</sequence>
<dbReference type="AlphaFoldDB" id="A0A8J2VZI2"/>
<protein>
    <submittedName>
        <fullName evidence="3">Dihydrodipicolinate synthase family protein</fullName>
    </submittedName>
</protein>
<dbReference type="Pfam" id="PF00701">
    <property type="entry name" value="DHDPS"/>
    <property type="match status" value="1"/>
</dbReference>
<evidence type="ECO:0000256" key="1">
    <source>
        <dbReference type="ARBA" id="ARBA00023239"/>
    </source>
</evidence>
<comment type="caution">
    <text evidence="3">The sequence shown here is derived from an EMBL/GenBank/DDBJ whole genome shotgun (WGS) entry which is preliminary data.</text>
</comment>
<evidence type="ECO:0000256" key="2">
    <source>
        <dbReference type="PIRNR" id="PIRNR001365"/>
    </source>
</evidence>
<gene>
    <name evidence="3" type="ORF">GCM10007276_18370</name>
</gene>
<evidence type="ECO:0000313" key="3">
    <source>
        <dbReference type="EMBL" id="GGE41312.1"/>
    </source>
</evidence>
<reference evidence="3" key="2">
    <citation type="submission" date="2020-09" db="EMBL/GenBank/DDBJ databases">
        <authorList>
            <person name="Sun Q."/>
            <person name="Sedlacek I."/>
        </authorList>
    </citation>
    <scope>NUCLEOTIDE SEQUENCE</scope>
    <source>
        <strain evidence="3">CCM 7684</strain>
    </source>
</reference>
<proteinExistence type="inferred from homology"/>
<name>A0A8J2VZI2_9RHOB</name>
<accession>A0A8J2VZI2</accession>
<dbReference type="PANTHER" id="PTHR12128">
    <property type="entry name" value="DIHYDRODIPICOLINATE SYNTHASE"/>
    <property type="match status" value="1"/>
</dbReference>
<dbReference type="GO" id="GO:0008840">
    <property type="term" value="F:4-hydroxy-tetrahydrodipicolinate synthase activity"/>
    <property type="evidence" value="ECO:0007669"/>
    <property type="project" value="TreeGrafter"/>
</dbReference>
<evidence type="ECO:0000313" key="4">
    <source>
        <dbReference type="Proteomes" id="UP000602745"/>
    </source>
</evidence>
<dbReference type="InterPro" id="IPR002220">
    <property type="entry name" value="DapA-like"/>
</dbReference>
<dbReference type="InterPro" id="IPR013785">
    <property type="entry name" value="Aldolase_TIM"/>
</dbReference>
<dbReference type="PANTHER" id="PTHR12128:SF72">
    <property type="entry name" value="DIHYDRODIPICOLINATE SYNTHASE"/>
    <property type="match status" value="1"/>
</dbReference>
<dbReference type="SMART" id="SM01130">
    <property type="entry name" value="DHDPS"/>
    <property type="match status" value="1"/>
</dbReference>
<keyword evidence="4" id="KW-1185">Reference proteome</keyword>
<dbReference type="PIRSF" id="PIRSF001365">
    <property type="entry name" value="DHDPS"/>
    <property type="match status" value="1"/>
</dbReference>
<reference evidence="3" key="1">
    <citation type="journal article" date="2014" name="Int. J. Syst. Evol. Microbiol.">
        <title>Complete genome sequence of Corynebacterium casei LMG S-19264T (=DSM 44701T), isolated from a smear-ripened cheese.</title>
        <authorList>
            <consortium name="US DOE Joint Genome Institute (JGI-PGF)"/>
            <person name="Walter F."/>
            <person name="Albersmeier A."/>
            <person name="Kalinowski J."/>
            <person name="Ruckert C."/>
        </authorList>
    </citation>
    <scope>NUCLEOTIDE SEQUENCE</scope>
    <source>
        <strain evidence="3">CCM 7684</strain>
    </source>
</reference>
<dbReference type="Proteomes" id="UP000602745">
    <property type="component" value="Unassembled WGS sequence"/>
</dbReference>
<dbReference type="CDD" id="cd00408">
    <property type="entry name" value="DHDPS-like"/>
    <property type="match status" value="1"/>
</dbReference>
<dbReference type="Gene3D" id="3.20.20.70">
    <property type="entry name" value="Aldolase class I"/>
    <property type="match status" value="1"/>
</dbReference>
<comment type="similarity">
    <text evidence="2">Belongs to the DapA family.</text>
</comment>
<keyword evidence="1 2" id="KW-0456">Lyase</keyword>
<organism evidence="3 4">
    <name type="scientific">Agaricicola taiwanensis</name>
    <dbReference type="NCBI Taxonomy" id="591372"/>
    <lineage>
        <taxon>Bacteria</taxon>
        <taxon>Pseudomonadati</taxon>
        <taxon>Pseudomonadota</taxon>
        <taxon>Alphaproteobacteria</taxon>
        <taxon>Rhodobacterales</taxon>
        <taxon>Paracoccaceae</taxon>
        <taxon>Agaricicola</taxon>
    </lineage>
</organism>
<dbReference type="EMBL" id="BMCP01000002">
    <property type="protein sequence ID" value="GGE41312.1"/>
    <property type="molecule type" value="Genomic_DNA"/>
</dbReference>
<dbReference type="RefSeq" id="WP_188409441.1">
    <property type="nucleotide sequence ID" value="NZ_BMCP01000002.1"/>
</dbReference>
<dbReference type="SUPFAM" id="SSF51569">
    <property type="entry name" value="Aldolase"/>
    <property type="match status" value="1"/>
</dbReference>